<dbReference type="SUPFAM" id="SSF51735">
    <property type="entry name" value="NAD(P)-binding Rossmann-fold domains"/>
    <property type="match status" value="1"/>
</dbReference>
<evidence type="ECO:0000313" key="2">
    <source>
        <dbReference type="EMBL" id="RSD26218.1"/>
    </source>
</evidence>
<evidence type="ECO:0000313" key="3">
    <source>
        <dbReference type="Proteomes" id="UP000279911"/>
    </source>
</evidence>
<feature type="domain" description="NAD-dependent epimerase/dehydratase" evidence="1">
    <location>
        <begin position="4"/>
        <end position="211"/>
    </location>
</feature>
<reference evidence="3" key="1">
    <citation type="submission" date="2018-12" db="EMBL/GenBank/DDBJ databases">
        <title>Bacillus chawlae sp. nov., Bacillus glennii sp. nov., and Bacillus saganii sp. nov. Isolated from the Vehicle Assembly Building at Kennedy Space Center where the Viking Spacecraft were Assembled.</title>
        <authorList>
            <person name="Seuylemezian A."/>
            <person name="Vaishampayan P."/>
        </authorList>
    </citation>
    <scope>NUCLEOTIDE SEQUENCE [LARGE SCALE GENOMIC DNA]</scope>
    <source>
        <strain evidence="3">DSM 13966</strain>
    </source>
</reference>
<organism evidence="2 3">
    <name type="scientific">Mesobacillus subterraneus</name>
    <dbReference type="NCBI Taxonomy" id="285983"/>
    <lineage>
        <taxon>Bacteria</taxon>
        <taxon>Bacillati</taxon>
        <taxon>Bacillota</taxon>
        <taxon>Bacilli</taxon>
        <taxon>Bacillales</taxon>
        <taxon>Bacillaceae</taxon>
        <taxon>Mesobacillus</taxon>
    </lineage>
</organism>
<accession>A0A427TPH2</accession>
<dbReference type="InterPro" id="IPR036291">
    <property type="entry name" value="NAD(P)-bd_dom_sf"/>
</dbReference>
<dbReference type="EMBL" id="RSFW01000017">
    <property type="protein sequence ID" value="RSD26218.1"/>
    <property type="molecule type" value="Genomic_DNA"/>
</dbReference>
<dbReference type="RefSeq" id="WP_125480920.1">
    <property type="nucleotide sequence ID" value="NZ_RSFW01000017.1"/>
</dbReference>
<dbReference type="Gene3D" id="3.40.50.720">
    <property type="entry name" value="NAD(P)-binding Rossmann-like Domain"/>
    <property type="match status" value="1"/>
</dbReference>
<dbReference type="AlphaFoldDB" id="A0A427TPH2"/>
<proteinExistence type="predicted"/>
<dbReference type="InterPro" id="IPR050177">
    <property type="entry name" value="Lipid_A_modif_metabolic_enz"/>
</dbReference>
<gene>
    <name evidence="2" type="ORF">EJA10_15495</name>
</gene>
<name>A0A427TPH2_9BACI</name>
<evidence type="ECO:0000259" key="1">
    <source>
        <dbReference type="Pfam" id="PF01370"/>
    </source>
</evidence>
<dbReference type="OrthoDB" id="9809586at2"/>
<dbReference type="PANTHER" id="PTHR43245">
    <property type="entry name" value="BIFUNCTIONAL POLYMYXIN RESISTANCE PROTEIN ARNA"/>
    <property type="match status" value="1"/>
</dbReference>
<protein>
    <submittedName>
        <fullName evidence="2">NAD-dependent epimerase/dehydratase family protein</fullName>
    </submittedName>
</protein>
<comment type="caution">
    <text evidence="2">The sequence shown here is derived from an EMBL/GenBank/DDBJ whole genome shotgun (WGS) entry which is preliminary data.</text>
</comment>
<dbReference type="InterPro" id="IPR001509">
    <property type="entry name" value="Epimerase_deHydtase"/>
</dbReference>
<dbReference type="Pfam" id="PF01370">
    <property type="entry name" value="Epimerase"/>
    <property type="match status" value="1"/>
</dbReference>
<dbReference type="Proteomes" id="UP000279911">
    <property type="component" value="Unassembled WGS sequence"/>
</dbReference>
<sequence>MKQVLVLGGTQYFGKKLAEKLIDSGDQVTIATRGTKEDMFGEKVERLVIDREKKETMVEAFNDRQWDIVYDQSCFSPAEAKDTAEALKGKVNRYIFTSTQAVYEFGTLHKETNFDANTYEIAYKTRRQYPGYEGYQEAKRSSEAVLHQLGYFDVVSVRFPIVVSEDDYTERLKYYVDKIVNGEPIVISDPDFRYSFVHAEEAAGFLLAIGKSDFTGPINPGSRGDISLRELTDKIAELTGKGAIIKSNVDTGGLSPYALPGSWSIDTTLAESLGYRFASLNQLLEDLIQFYIKERK</sequence>
<dbReference type="PANTHER" id="PTHR43245:SF13">
    <property type="entry name" value="UDP-D-APIOSE_UDP-D-XYLOSE SYNTHASE 2"/>
    <property type="match status" value="1"/>
</dbReference>